<dbReference type="RefSeq" id="WP_285231987.1">
    <property type="nucleotide sequence ID" value="NZ_CP116346.1"/>
</dbReference>
<dbReference type="GO" id="GO:0008168">
    <property type="term" value="F:methyltransferase activity"/>
    <property type="evidence" value="ECO:0007669"/>
    <property type="project" value="UniProtKB-KW"/>
</dbReference>
<dbReference type="CDD" id="cd02440">
    <property type="entry name" value="AdoMet_MTases"/>
    <property type="match status" value="1"/>
</dbReference>
<keyword evidence="1" id="KW-0808">Transferase</keyword>
<organism evidence="1 2">
    <name type="scientific">Paucibacter sediminis</name>
    <dbReference type="NCBI Taxonomy" id="3019553"/>
    <lineage>
        <taxon>Bacteria</taxon>
        <taxon>Pseudomonadati</taxon>
        <taxon>Pseudomonadota</taxon>
        <taxon>Betaproteobacteria</taxon>
        <taxon>Burkholderiales</taxon>
        <taxon>Sphaerotilaceae</taxon>
        <taxon>Roseateles</taxon>
    </lineage>
</organism>
<proteinExistence type="predicted"/>
<reference evidence="1" key="1">
    <citation type="submission" date="2023-01" db="EMBL/GenBank/DDBJ databases">
        <title>Whole genome sequence of Paucibacter sp. S2-9 isolated from pond sediment.</title>
        <authorList>
            <person name="Jung J.Y."/>
        </authorList>
    </citation>
    <scope>NUCLEOTIDE SEQUENCE</scope>
    <source>
        <strain evidence="1">S2-9</strain>
    </source>
</reference>
<sequence>MDNAELIASVLKDWWYYSVELAPGVMARGVDTPQTPMLPRMMLRNCNLRGMDCLDIGSMEGLIPTLMCRQGARKVLATDAIPHCQKKMDVLRQVYGVNFDFQQVGLLYDLSAKLKDHGGFDFINLSGVLYHVYSPLHVLAGIRPLLKKGGLMVVSTNVMRREGYSLEFNNAGKLQTETNTFWYHSVPMLEYLLRYFNLVPLDFLYLPHSPVNPHNYVPGQDSGYMSVVCRAVDEATPNYPDPWAARTHIASWEYLALCNREMMNGQPVSSISYRGDHDRANASTDTTGITLMDHIMDPARIVASVDDSRNSQFLHLSDMY</sequence>
<evidence type="ECO:0000313" key="2">
    <source>
        <dbReference type="Proteomes" id="UP001177769"/>
    </source>
</evidence>
<dbReference type="InterPro" id="IPR029063">
    <property type="entry name" value="SAM-dependent_MTases_sf"/>
</dbReference>
<accession>A0AA95SUT9</accession>
<keyword evidence="1" id="KW-0489">Methyltransferase</keyword>
<gene>
    <name evidence="1" type="ORF">PFX98_18615</name>
</gene>
<dbReference type="SUPFAM" id="SSF53335">
    <property type="entry name" value="S-adenosyl-L-methionine-dependent methyltransferases"/>
    <property type="match status" value="1"/>
</dbReference>
<evidence type="ECO:0000313" key="1">
    <source>
        <dbReference type="EMBL" id="WIT10909.1"/>
    </source>
</evidence>
<dbReference type="Gene3D" id="3.40.50.150">
    <property type="entry name" value="Vaccinia Virus protein VP39"/>
    <property type="match status" value="1"/>
</dbReference>
<dbReference type="KEGG" id="pais:PFX98_18615"/>
<dbReference type="Proteomes" id="UP001177769">
    <property type="component" value="Chromosome"/>
</dbReference>
<keyword evidence="2" id="KW-1185">Reference proteome</keyword>
<dbReference type="AlphaFoldDB" id="A0AA95SUT9"/>
<protein>
    <submittedName>
        <fullName evidence="1">Methyltransferase domain-containing protein</fullName>
    </submittedName>
</protein>
<dbReference type="GO" id="GO:0032259">
    <property type="term" value="P:methylation"/>
    <property type="evidence" value="ECO:0007669"/>
    <property type="project" value="UniProtKB-KW"/>
</dbReference>
<dbReference type="Pfam" id="PF13489">
    <property type="entry name" value="Methyltransf_23"/>
    <property type="match status" value="1"/>
</dbReference>
<name>A0AA95SUT9_9BURK</name>
<dbReference type="EMBL" id="CP116346">
    <property type="protein sequence ID" value="WIT10909.1"/>
    <property type="molecule type" value="Genomic_DNA"/>
</dbReference>